<evidence type="ECO:0000313" key="2">
    <source>
        <dbReference type="Proteomes" id="UP000069850"/>
    </source>
</evidence>
<sequence>MPRSRKESGTPAGYADRVVLWYLYGADRPSLLNIPIVAVGFGCAAEQFSRCGSYTTTDGMLCRCGGR</sequence>
<dbReference type="GeneID" id="43321661"/>
<dbReference type="Proteomes" id="UP000069850">
    <property type="component" value="Chromosome 1"/>
</dbReference>
<dbReference type="EMBL" id="LT158599">
    <property type="protein sequence ID" value="CVK31630.1"/>
    <property type="molecule type" value="Genomic_DNA"/>
</dbReference>
<accession>A0A0X3BIK5</accession>
<dbReference type="KEGG" id="mema:MMAB1_0413"/>
<dbReference type="AlphaFoldDB" id="A0A0X3BIK5"/>
<dbReference type="RefSeq" id="WP_157203610.1">
    <property type="nucleotide sequence ID" value="NZ_LT158599.1"/>
</dbReference>
<name>A0A0X3BIK5_9EURY</name>
<protein>
    <submittedName>
        <fullName evidence="1">Uncharacterized protein</fullName>
    </submittedName>
</protein>
<evidence type="ECO:0000313" key="1">
    <source>
        <dbReference type="EMBL" id="CVK31630.1"/>
    </source>
</evidence>
<proteinExistence type="predicted"/>
<gene>
    <name evidence="1" type="ORF">MMAB1_0413</name>
</gene>
<organism evidence="1 2">
    <name type="scientific">Methanoculleus bourgensis</name>
    <dbReference type="NCBI Taxonomy" id="83986"/>
    <lineage>
        <taxon>Archaea</taxon>
        <taxon>Methanobacteriati</taxon>
        <taxon>Methanobacteriota</taxon>
        <taxon>Stenosarchaea group</taxon>
        <taxon>Methanomicrobia</taxon>
        <taxon>Methanomicrobiales</taxon>
        <taxon>Methanomicrobiaceae</taxon>
        <taxon>Methanoculleus</taxon>
    </lineage>
</organism>
<reference evidence="1 2" key="1">
    <citation type="submission" date="2016-01" db="EMBL/GenBank/DDBJ databases">
        <authorList>
            <person name="Manzoor S."/>
        </authorList>
    </citation>
    <scope>NUCLEOTIDE SEQUENCE [LARGE SCALE GENOMIC DNA]</scope>
    <source>
        <strain evidence="1">Methanoculleus sp MAB1</strain>
    </source>
</reference>